<comment type="caution">
    <text evidence="2">The sequence shown here is derived from an EMBL/GenBank/DDBJ whole genome shotgun (WGS) entry which is preliminary data.</text>
</comment>
<protein>
    <submittedName>
        <fullName evidence="2">Uncharacterized protein</fullName>
    </submittedName>
</protein>
<evidence type="ECO:0000256" key="1">
    <source>
        <dbReference type="SAM" id="MobiDB-lite"/>
    </source>
</evidence>
<name>A0A8H7NT43_9APHY</name>
<feature type="compositionally biased region" description="Polar residues" evidence="1">
    <location>
        <begin position="40"/>
        <end position="49"/>
    </location>
</feature>
<dbReference type="EMBL" id="JADOXO010000663">
    <property type="protein sequence ID" value="KAF9801500.1"/>
    <property type="molecule type" value="Genomic_DNA"/>
</dbReference>
<dbReference type="Proteomes" id="UP000639403">
    <property type="component" value="Unassembled WGS sequence"/>
</dbReference>
<reference evidence="2" key="2">
    <citation type="journal article" name="Front. Microbiol.">
        <title>Degradative Capacity of Two Strains of Rhodonia placenta: From Phenotype to Genotype.</title>
        <authorList>
            <person name="Kolle M."/>
            <person name="Horta M.A.C."/>
            <person name="Nowrousian M."/>
            <person name="Ohm R.A."/>
            <person name="Benz J.P."/>
            <person name="Pilgard A."/>
        </authorList>
    </citation>
    <scope>NUCLEOTIDE SEQUENCE</scope>
    <source>
        <strain evidence="2">FPRL280</strain>
    </source>
</reference>
<evidence type="ECO:0000313" key="2">
    <source>
        <dbReference type="EMBL" id="KAF9801500.1"/>
    </source>
</evidence>
<reference evidence="2" key="1">
    <citation type="submission" date="2020-11" db="EMBL/GenBank/DDBJ databases">
        <authorList>
            <person name="Koelle M."/>
            <person name="Horta M.A.C."/>
            <person name="Nowrousian M."/>
            <person name="Ohm R.A."/>
            <person name="Benz P."/>
            <person name="Pilgard A."/>
        </authorList>
    </citation>
    <scope>NUCLEOTIDE SEQUENCE</scope>
    <source>
        <strain evidence="2">FPRL280</strain>
    </source>
</reference>
<accession>A0A8H7NT43</accession>
<sequence>MGSQAGSASCHCRRDLASGECDIVDTPPHPQFFAGPDHSLWSSTNQEPASDSDVAPAPSTLAGCGSGHHMSVEGDPIDRVQMCLVTQPMLPTRSHFSRARTSCVHRQNYQIKLKACECAYKSCHCCEGPYSHQISEISGLTTIMFPERASTYVRELDMSATHQKFHLC</sequence>
<dbReference type="AlphaFoldDB" id="A0A8H7NT43"/>
<feature type="region of interest" description="Disordered" evidence="1">
    <location>
        <begin position="34"/>
        <end position="58"/>
    </location>
</feature>
<gene>
    <name evidence="2" type="ORF">IEO21_10107</name>
</gene>
<evidence type="ECO:0000313" key="3">
    <source>
        <dbReference type="Proteomes" id="UP000639403"/>
    </source>
</evidence>
<proteinExistence type="predicted"/>
<organism evidence="2 3">
    <name type="scientific">Rhodonia placenta</name>
    <dbReference type="NCBI Taxonomy" id="104341"/>
    <lineage>
        <taxon>Eukaryota</taxon>
        <taxon>Fungi</taxon>
        <taxon>Dikarya</taxon>
        <taxon>Basidiomycota</taxon>
        <taxon>Agaricomycotina</taxon>
        <taxon>Agaricomycetes</taxon>
        <taxon>Polyporales</taxon>
        <taxon>Adustoporiaceae</taxon>
        <taxon>Rhodonia</taxon>
    </lineage>
</organism>